<dbReference type="Pfam" id="PF12796">
    <property type="entry name" value="Ank_2"/>
    <property type="match status" value="3"/>
</dbReference>
<feature type="domain" description="SOCS box" evidence="5">
    <location>
        <begin position="524"/>
        <end position="570"/>
    </location>
</feature>
<dbReference type="Gene3D" id="1.25.40.20">
    <property type="entry name" value="Ankyrin repeat-containing domain"/>
    <property type="match status" value="2"/>
</dbReference>
<keyword evidence="2" id="KW-0677">Repeat</keyword>
<comment type="pathway">
    <text evidence="1">Protein modification; protein ubiquitination.</text>
</comment>
<evidence type="ECO:0000256" key="3">
    <source>
        <dbReference type="ARBA" id="ARBA00023043"/>
    </source>
</evidence>
<reference evidence="6 7" key="1">
    <citation type="submission" date="2024-06" db="EMBL/GenBank/DDBJ databases">
        <authorList>
            <person name="Pan Q."/>
            <person name="Wen M."/>
            <person name="Jouanno E."/>
            <person name="Zahm M."/>
            <person name="Klopp C."/>
            <person name="Cabau C."/>
            <person name="Louis A."/>
            <person name="Berthelot C."/>
            <person name="Parey E."/>
            <person name="Roest Crollius H."/>
            <person name="Montfort J."/>
            <person name="Robinson-Rechavi M."/>
            <person name="Bouchez O."/>
            <person name="Lampietro C."/>
            <person name="Lopez Roques C."/>
            <person name="Donnadieu C."/>
            <person name="Postlethwait J."/>
            <person name="Bobe J."/>
            <person name="Verreycken H."/>
            <person name="Guiguen Y."/>
        </authorList>
    </citation>
    <scope>NUCLEOTIDE SEQUENCE [LARGE SCALE GENOMIC DNA]</scope>
    <source>
        <strain evidence="6">Up_M1</strain>
        <tissue evidence="6">Testis</tissue>
    </source>
</reference>
<dbReference type="InterPro" id="IPR036770">
    <property type="entry name" value="Ankyrin_rpt-contain_sf"/>
</dbReference>
<feature type="repeat" description="ANK" evidence="4">
    <location>
        <begin position="281"/>
        <end position="302"/>
    </location>
</feature>
<feature type="repeat" description="ANK" evidence="4">
    <location>
        <begin position="182"/>
        <end position="214"/>
    </location>
</feature>
<evidence type="ECO:0000313" key="6">
    <source>
        <dbReference type="EMBL" id="KAL0968082.1"/>
    </source>
</evidence>
<evidence type="ECO:0000256" key="2">
    <source>
        <dbReference type="ARBA" id="ARBA00022737"/>
    </source>
</evidence>
<feature type="repeat" description="ANK" evidence="4">
    <location>
        <begin position="215"/>
        <end position="247"/>
    </location>
</feature>
<gene>
    <name evidence="6" type="ORF">UPYG_G00262150</name>
</gene>
<dbReference type="SUPFAM" id="SSF48403">
    <property type="entry name" value="Ankyrin repeat"/>
    <property type="match status" value="1"/>
</dbReference>
<name>A0ABD0WUX9_UMBPY</name>
<evidence type="ECO:0000313" key="7">
    <source>
        <dbReference type="Proteomes" id="UP001557470"/>
    </source>
</evidence>
<keyword evidence="7" id="KW-1185">Reference proteome</keyword>
<protein>
    <recommendedName>
        <fullName evidence="5">SOCS box domain-containing protein</fullName>
    </recommendedName>
</protein>
<dbReference type="PANTHER" id="PTHR24198:SF187">
    <property type="entry name" value="ANKYRIN REPEAT AND SOCS BOX CONTAINING 15"/>
    <property type="match status" value="1"/>
</dbReference>
<dbReference type="PROSITE" id="PS50297">
    <property type="entry name" value="ANK_REP_REGION"/>
    <property type="match status" value="6"/>
</dbReference>
<dbReference type="EMBL" id="JAGEUA010000008">
    <property type="protein sequence ID" value="KAL0968082.1"/>
    <property type="molecule type" value="Genomic_DNA"/>
</dbReference>
<dbReference type="PROSITE" id="PS50225">
    <property type="entry name" value="SOCS"/>
    <property type="match status" value="1"/>
</dbReference>
<feature type="repeat" description="ANK" evidence="4">
    <location>
        <begin position="313"/>
        <end position="345"/>
    </location>
</feature>
<dbReference type="SMART" id="SM00969">
    <property type="entry name" value="SOCS_box"/>
    <property type="match status" value="1"/>
</dbReference>
<accession>A0ABD0WUX9</accession>
<dbReference type="SUPFAM" id="SSF158235">
    <property type="entry name" value="SOCS box-like"/>
    <property type="match status" value="1"/>
</dbReference>
<dbReference type="PANTHER" id="PTHR24198">
    <property type="entry name" value="ANKYRIN REPEAT AND PROTEIN KINASE DOMAIN-CONTAINING PROTEIN"/>
    <property type="match status" value="1"/>
</dbReference>
<dbReference type="PROSITE" id="PS50088">
    <property type="entry name" value="ANK_REPEAT"/>
    <property type="match status" value="7"/>
</dbReference>
<comment type="caution">
    <text evidence="6">The sequence shown here is derived from an EMBL/GenBank/DDBJ whole genome shotgun (WGS) entry which is preliminary data.</text>
</comment>
<keyword evidence="3 4" id="KW-0040">ANK repeat</keyword>
<proteinExistence type="predicted"/>
<evidence type="ECO:0000256" key="4">
    <source>
        <dbReference type="PROSITE-ProRule" id="PRU00023"/>
    </source>
</evidence>
<evidence type="ECO:0000256" key="1">
    <source>
        <dbReference type="ARBA" id="ARBA00004906"/>
    </source>
</evidence>
<dbReference type="Proteomes" id="UP001557470">
    <property type="component" value="Unassembled WGS sequence"/>
</dbReference>
<dbReference type="SMART" id="SM00248">
    <property type="entry name" value="ANK"/>
    <property type="match status" value="10"/>
</dbReference>
<dbReference type="InterPro" id="IPR001496">
    <property type="entry name" value="SOCS_box"/>
</dbReference>
<sequence>MLYRAMNFFEEMSEDDLTQYLIQLSIQESCQDAFIKSEASLNTVTDANLRVMAAIEQGEVSVLRKMLCCTSVFRELDSRGWLPLHRAAAQPIPEVLDIVLCVASQGQTLEERTTMGGETPLTLAAKAGLLENVKTLLEHGASPHNTNSRNESPLLLAVKAGSYEMAYTLIASGAGVEQICRRKWTSMHEAAKVGCSEVMMLLLRHGGQVNQKDNQGVTPLNVAAECAHVHILDILLRYGSRINNQAFNGESVLTDAAGSGSVDCVDLLLKNGANPNLPSLSGQLPIHKAAYEGHYNVLKMLIPITTRKAIKLSGQSPIHSAADGNHFSCVKLLIENSFDVNSLLNPRISDKYMDMRRTALFFAVSNGDIPCIEMLLNAGAKPDLDPLRCLLVAVRAGRYEIVKMLLASQADVNCYFTVVSDTVFPTALQYCLRDEMMMRLLLNSGYEADKCFSCNHDNRLSLKCADEEQIPFCEFMSLSCLMDLSGDVVRILLDYVSHVPVCSQLKYVLQKQKEWPDICDTLGNPRSLKHMCRLEIRKRLTLKRLNDPIIMSTDLFPPSLRNYLMYRENDLYGQSVEVIL</sequence>
<feature type="repeat" description="ANK" evidence="4">
    <location>
        <begin position="116"/>
        <end position="148"/>
    </location>
</feature>
<dbReference type="Pfam" id="PF00023">
    <property type="entry name" value="Ank"/>
    <property type="match status" value="1"/>
</dbReference>
<dbReference type="AlphaFoldDB" id="A0ABD0WUX9"/>
<dbReference type="Pfam" id="PF07525">
    <property type="entry name" value="SOCS_box"/>
    <property type="match status" value="1"/>
</dbReference>
<dbReference type="InterPro" id="IPR002110">
    <property type="entry name" value="Ankyrin_rpt"/>
</dbReference>
<organism evidence="6 7">
    <name type="scientific">Umbra pygmaea</name>
    <name type="common">Eastern mudminnow</name>
    <dbReference type="NCBI Taxonomy" id="75934"/>
    <lineage>
        <taxon>Eukaryota</taxon>
        <taxon>Metazoa</taxon>
        <taxon>Chordata</taxon>
        <taxon>Craniata</taxon>
        <taxon>Vertebrata</taxon>
        <taxon>Euteleostomi</taxon>
        <taxon>Actinopterygii</taxon>
        <taxon>Neopterygii</taxon>
        <taxon>Teleostei</taxon>
        <taxon>Protacanthopterygii</taxon>
        <taxon>Esociformes</taxon>
        <taxon>Umbridae</taxon>
        <taxon>Umbra</taxon>
    </lineage>
</organism>
<dbReference type="InterPro" id="IPR036036">
    <property type="entry name" value="SOCS_box-like_dom_sf"/>
</dbReference>
<feature type="repeat" description="ANK" evidence="4">
    <location>
        <begin position="248"/>
        <end position="280"/>
    </location>
</feature>
<feature type="repeat" description="ANK" evidence="4">
    <location>
        <begin position="149"/>
        <end position="181"/>
    </location>
</feature>
<evidence type="ECO:0000259" key="5">
    <source>
        <dbReference type="PROSITE" id="PS50225"/>
    </source>
</evidence>